<reference evidence="7 8" key="1">
    <citation type="submission" date="2020-08" db="EMBL/GenBank/DDBJ databases">
        <authorList>
            <person name="Kim C.M."/>
        </authorList>
    </citation>
    <scope>NUCLEOTIDE SEQUENCE [LARGE SCALE GENOMIC DNA]</scope>
    <source>
        <strain evidence="7 8">UL070</strain>
    </source>
</reference>
<name>A0A7W4QBZ9_9GAMM</name>
<dbReference type="NCBIfam" id="TIGR00254">
    <property type="entry name" value="GGDEF"/>
    <property type="match status" value="1"/>
</dbReference>
<dbReference type="SMART" id="SM00267">
    <property type="entry name" value="GGDEF"/>
    <property type="match status" value="1"/>
</dbReference>
<evidence type="ECO:0000256" key="1">
    <source>
        <dbReference type="ARBA" id="ARBA00001946"/>
    </source>
</evidence>
<dbReference type="NCBIfam" id="TIGR00229">
    <property type="entry name" value="sensory_box"/>
    <property type="match status" value="1"/>
</dbReference>
<evidence type="ECO:0000313" key="7">
    <source>
        <dbReference type="EMBL" id="MBB2497174.1"/>
    </source>
</evidence>
<dbReference type="InterPro" id="IPR000160">
    <property type="entry name" value="GGDEF_dom"/>
</dbReference>
<evidence type="ECO:0000256" key="3">
    <source>
        <dbReference type="SAM" id="Phobius"/>
    </source>
</evidence>
<feature type="transmembrane region" description="Helical" evidence="3">
    <location>
        <begin position="12"/>
        <end position="37"/>
    </location>
</feature>
<keyword evidence="3" id="KW-1133">Transmembrane helix</keyword>
<accession>A0A7W4QBZ9</accession>
<comment type="subcellular location">
    <subcellularLocation>
        <location evidence="2">Cell inner membrane</location>
    </subcellularLocation>
</comment>
<dbReference type="PANTHER" id="PTHR44757">
    <property type="entry name" value="DIGUANYLATE CYCLASE DGCP"/>
    <property type="match status" value="1"/>
</dbReference>
<dbReference type="SMART" id="SM00091">
    <property type="entry name" value="PAS"/>
    <property type="match status" value="1"/>
</dbReference>
<dbReference type="InterPro" id="IPR029787">
    <property type="entry name" value="Nucleotide_cyclase"/>
</dbReference>
<dbReference type="Gene3D" id="3.20.20.450">
    <property type="entry name" value="EAL domain"/>
    <property type="match status" value="1"/>
</dbReference>
<keyword evidence="8" id="KW-1185">Reference proteome</keyword>
<evidence type="ECO:0000259" key="5">
    <source>
        <dbReference type="PROSITE" id="PS50883"/>
    </source>
</evidence>
<dbReference type="CDD" id="cd01948">
    <property type="entry name" value="EAL"/>
    <property type="match status" value="1"/>
</dbReference>
<dbReference type="SUPFAM" id="SSF55785">
    <property type="entry name" value="PYP-like sensor domain (PAS domain)"/>
    <property type="match status" value="1"/>
</dbReference>
<dbReference type="InterPro" id="IPR035965">
    <property type="entry name" value="PAS-like_dom_sf"/>
</dbReference>
<evidence type="ECO:0000313" key="8">
    <source>
        <dbReference type="Proteomes" id="UP000542720"/>
    </source>
</evidence>
<dbReference type="InterPro" id="IPR001633">
    <property type="entry name" value="EAL_dom"/>
</dbReference>
<feature type="transmembrane region" description="Helical" evidence="3">
    <location>
        <begin position="195"/>
        <end position="217"/>
    </location>
</feature>
<evidence type="ECO:0000259" key="4">
    <source>
        <dbReference type="PROSITE" id="PS50112"/>
    </source>
</evidence>
<dbReference type="Pfam" id="PF00989">
    <property type="entry name" value="PAS"/>
    <property type="match status" value="1"/>
</dbReference>
<dbReference type="InterPro" id="IPR000014">
    <property type="entry name" value="PAS"/>
</dbReference>
<dbReference type="GO" id="GO:0006355">
    <property type="term" value="P:regulation of DNA-templated transcription"/>
    <property type="evidence" value="ECO:0007669"/>
    <property type="project" value="InterPro"/>
</dbReference>
<feature type="domain" description="PAS" evidence="4">
    <location>
        <begin position="236"/>
        <end position="309"/>
    </location>
</feature>
<dbReference type="PROSITE" id="PS50883">
    <property type="entry name" value="EAL"/>
    <property type="match status" value="1"/>
</dbReference>
<dbReference type="Pfam" id="PF00990">
    <property type="entry name" value="GGDEF"/>
    <property type="match status" value="1"/>
</dbReference>
<protein>
    <submittedName>
        <fullName evidence="7">EAL domain-containing protein</fullName>
    </submittedName>
</protein>
<dbReference type="GO" id="GO:0003824">
    <property type="term" value="F:catalytic activity"/>
    <property type="evidence" value="ECO:0007669"/>
    <property type="project" value="UniProtKB-ARBA"/>
</dbReference>
<dbReference type="FunFam" id="3.30.70.270:FF:000001">
    <property type="entry name" value="Diguanylate cyclase domain protein"/>
    <property type="match status" value="1"/>
</dbReference>
<dbReference type="AlphaFoldDB" id="A0A7W4QBZ9"/>
<dbReference type="PROSITE" id="PS50112">
    <property type="entry name" value="PAS"/>
    <property type="match status" value="1"/>
</dbReference>
<dbReference type="SUPFAM" id="SSF55073">
    <property type="entry name" value="Nucleotide cyclase"/>
    <property type="match status" value="1"/>
</dbReference>
<dbReference type="Pfam" id="PF00563">
    <property type="entry name" value="EAL"/>
    <property type="match status" value="1"/>
</dbReference>
<dbReference type="InterPro" id="IPR013767">
    <property type="entry name" value="PAS_fold"/>
</dbReference>
<dbReference type="Gene3D" id="3.30.70.270">
    <property type="match status" value="1"/>
</dbReference>
<evidence type="ECO:0000256" key="2">
    <source>
        <dbReference type="ARBA" id="ARBA00004533"/>
    </source>
</evidence>
<dbReference type="SUPFAM" id="SSF141868">
    <property type="entry name" value="EAL domain-like"/>
    <property type="match status" value="1"/>
</dbReference>
<organism evidence="7 8">
    <name type="scientific">Aquipseudomonas ullengensis</name>
    <dbReference type="NCBI Taxonomy" id="2759166"/>
    <lineage>
        <taxon>Bacteria</taxon>
        <taxon>Pseudomonadati</taxon>
        <taxon>Pseudomonadota</taxon>
        <taxon>Gammaproteobacteria</taxon>
        <taxon>Pseudomonadales</taxon>
        <taxon>Pseudomonadaceae</taxon>
        <taxon>Aquipseudomonas</taxon>
    </lineage>
</organism>
<evidence type="ECO:0000259" key="6">
    <source>
        <dbReference type="PROSITE" id="PS50887"/>
    </source>
</evidence>
<proteinExistence type="predicted"/>
<dbReference type="PROSITE" id="PS50887">
    <property type="entry name" value="GGDEF"/>
    <property type="match status" value="1"/>
</dbReference>
<dbReference type="CDD" id="cd01949">
    <property type="entry name" value="GGDEF"/>
    <property type="match status" value="1"/>
</dbReference>
<comment type="cofactor">
    <cofactor evidence="1">
        <name>Mg(2+)</name>
        <dbReference type="ChEBI" id="CHEBI:18420"/>
    </cofactor>
</comment>
<dbReference type="Gene3D" id="3.30.450.20">
    <property type="entry name" value="PAS domain"/>
    <property type="match status" value="1"/>
</dbReference>
<gene>
    <name evidence="7" type="ORF">H3H51_19285</name>
</gene>
<dbReference type="EMBL" id="JACJUD010000007">
    <property type="protein sequence ID" value="MBB2497174.1"/>
    <property type="molecule type" value="Genomic_DNA"/>
</dbReference>
<feature type="domain" description="GGDEF" evidence="6">
    <location>
        <begin position="397"/>
        <end position="530"/>
    </location>
</feature>
<dbReference type="GO" id="GO:0005886">
    <property type="term" value="C:plasma membrane"/>
    <property type="evidence" value="ECO:0007669"/>
    <property type="project" value="UniProtKB-SubCell"/>
</dbReference>
<comment type="caution">
    <text evidence="7">The sequence shown here is derived from an EMBL/GenBank/DDBJ whole genome shotgun (WGS) entry which is preliminary data.</text>
</comment>
<dbReference type="InterPro" id="IPR052155">
    <property type="entry name" value="Biofilm_reg_signaling"/>
</dbReference>
<keyword evidence="3" id="KW-0472">Membrane</keyword>
<feature type="domain" description="EAL" evidence="5">
    <location>
        <begin position="541"/>
        <end position="796"/>
    </location>
</feature>
<dbReference type="SMART" id="SM00052">
    <property type="entry name" value="EAL"/>
    <property type="match status" value="1"/>
</dbReference>
<sequence length="803" mass="87995">MTSQLLRLVWPFALVILLQVLMAGGSLYVLSAVRAYVGGESLWSKGLKDAILYLDLYARTGNPEYLDNYQQALAVPLGDHAFRVILDGAQPDLAAARAAILQGRNHPDDVDGMIWLFRNFRHFSYLDRAIEQWQVGDRYIFELSELAAEIQQGIGRGPVRLEQTLDWQARIGQINHGATPAAEAFSGILGEASRAVMRLLIVANLATAILLIGLALLRTRNLLAQREHADQALREEKQRAQLTLASIGDAVISLERDGCVAYMNPAAERLASCQAATALGQPFETLFSIVDEYPNEAGESSVRQILAGQEMPPGDHAKLIVRPDGSSVAVNLVGTPILTDGRVSGAVMVLHDMTRERQYVANLSWQASHDALTGLANRREFEYRLAQLLARQMRQVGRHALMFLDLDQFKLVNDTCGHAAGDELLREVCTSLQHHVREGDTLARLGGDEFGVILENCPAEAAARVAEALRKAVQDVRFNWGGRSFSISVSIGLVQIPPGQTSLAELLRTADLACYSAKEKGRNRVHAFQPDDSELSLRVGEMSWVQRIHAALEEGRFRLYAQRIVALHGGEGDHLEILLRLHDETGQLVGPGTFIPAAERYGLMPLIDRWVVRNTFQALALHLQDEGARPLSCAINLSGASIGDSAFLGFLREQFSSQGIPPQLICFEITETAAIANLGDATRFINELKVLGCRFSLDDFGAGMSSFMYLKHLPVDFLKIDGSFVRDMLVDPIDRAMVEVINHIGHVLGKLTVAEFVESEAILAALREIGIDYAQGYVLDVPKPFELSAGIPSAAPRVPNSAG</sequence>
<dbReference type="InterPro" id="IPR043128">
    <property type="entry name" value="Rev_trsase/Diguanyl_cyclase"/>
</dbReference>
<dbReference type="CDD" id="cd00130">
    <property type="entry name" value="PAS"/>
    <property type="match status" value="1"/>
</dbReference>
<dbReference type="PANTHER" id="PTHR44757:SF4">
    <property type="entry name" value="DIGUANYLATE CYCLASE DGCE-RELATED"/>
    <property type="match status" value="1"/>
</dbReference>
<dbReference type="InterPro" id="IPR035919">
    <property type="entry name" value="EAL_sf"/>
</dbReference>
<dbReference type="Proteomes" id="UP000542720">
    <property type="component" value="Unassembled WGS sequence"/>
</dbReference>
<keyword evidence="3" id="KW-0812">Transmembrane</keyword>